<dbReference type="InterPro" id="IPR000055">
    <property type="entry name" value="Restrct_endonuc_typeI_TRD"/>
</dbReference>
<keyword evidence="5" id="KW-0378">Hydrolase</keyword>
<comment type="caution">
    <text evidence="5">The sequence shown here is derived from an EMBL/GenBank/DDBJ whole genome shotgun (WGS) entry which is preliminary data.</text>
</comment>
<comment type="similarity">
    <text evidence="1">Belongs to the type-I restriction system S methylase family.</text>
</comment>
<dbReference type="EC" id="3.1.21.3" evidence="5"/>
<dbReference type="SUPFAM" id="SSF116734">
    <property type="entry name" value="DNA methylase specificity domain"/>
    <property type="match status" value="2"/>
</dbReference>
<dbReference type="PANTHER" id="PTHR30408:SF12">
    <property type="entry name" value="TYPE I RESTRICTION ENZYME MJAVIII SPECIFICITY SUBUNIT"/>
    <property type="match status" value="1"/>
</dbReference>
<dbReference type="GO" id="GO:0009035">
    <property type="term" value="F:type I site-specific deoxyribonuclease activity"/>
    <property type="evidence" value="ECO:0007669"/>
    <property type="project" value="UniProtKB-EC"/>
</dbReference>
<feature type="domain" description="Type I restriction modification DNA specificity" evidence="4">
    <location>
        <begin position="180"/>
        <end position="359"/>
    </location>
</feature>
<name>A0A840UEW2_9FIRM</name>
<dbReference type="InterPro" id="IPR052021">
    <property type="entry name" value="Type-I_RS_S_subunit"/>
</dbReference>
<dbReference type="EMBL" id="JACHFH010000015">
    <property type="protein sequence ID" value="MBB5336261.1"/>
    <property type="molecule type" value="Genomic_DNA"/>
</dbReference>
<proteinExistence type="inferred from homology"/>
<dbReference type="GO" id="GO:0009307">
    <property type="term" value="P:DNA restriction-modification system"/>
    <property type="evidence" value="ECO:0007669"/>
    <property type="project" value="UniProtKB-KW"/>
</dbReference>
<dbReference type="PANTHER" id="PTHR30408">
    <property type="entry name" value="TYPE-1 RESTRICTION ENZYME ECOKI SPECIFICITY PROTEIN"/>
    <property type="match status" value="1"/>
</dbReference>
<keyword evidence="3" id="KW-0238">DNA-binding</keyword>
<dbReference type="Pfam" id="PF01420">
    <property type="entry name" value="Methylase_S"/>
    <property type="match status" value="2"/>
</dbReference>
<dbReference type="RefSeq" id="WP_183861055.1">
    <property type="nucleotide sequence ID" value="NZ_JACHFH010000015.1"/>
</dbReference>
<dbReference type="GO" id="GO:0003677">
    <property type="term" value="F:DNA binding"/>
    <property type="evidence" value="ECO:0007669"/>
    <property type="project" value="UniProtKB-KW"/>
</dbReference>
<dbReference type="Proteomes" id="UP000559117">
    <property type="component" value="Unassembled WGS sequence"/>
</dbReference>
<dbReference type="CDD" id="cd17254">
    <property type="entry name" value="RMtype1_S_FclI-TRD1-CR1_like"/>
    <property type="match status" value="1"/>
</dbReference>
<reference evidence="5 6" key="1">
    <citation type="submission" date="2020-08" db="EMBL/GenBank/DDBJ databases">
        <title>Genomic Encyclopedia of Type Strains, Phase IV (KMG-IV): sequencing the most valuable type-strain genomes for metagenomic binning, comparative biology and taxonomic classification.</title>
        <authorList>
            <person name="Goeker M."/>
        </authorList>
    </citation>
    <scope>NUCLEOTIDE SEQUENCE [LARGE SCALE GENOMIC DNA]</scope>
    <source>
        <strain evidence="5 6">DSM 24661</strain>
    </source>
</reference>
<feature type="domain" description="Type I restriction modification DNA specificity" evidence="4">
    <location>
        <begin position="3"/>
        <end position="158"/>
    </location>
</feature>
<keyword evidence="2" id="KW-0680">Restriction system</keyword>
<evidence type="ECO:0000256" key="2">
    <source>
        <dbReference type="ARBA" id="ARBA00022747"/>
    </source>
</evidence>
<organism evidence="5 6">
    <name type="scientific">Pectinatus brassicae</name>
    <dbReference type="NCBI Taxonomy" id="862415"/>
    <lineage>
        <taxon>Bacteria</taxon>
        <taxon>Bacillati</taxon>
        <taxon>Bacillota</taxon>
        <taxon>Negativicutes</taxon>
        <taxon>Selenomonadales</taxon>
        <taxon>Selenomonadaceae</taxon>
        <taxon>Pectinatus</taxon>
    </lineage>
</organism>
<keyword evidence="6" id="KW-1185">Reference proteome</keyword>
<dbReference type="InterPro" id="IPR044946">
    <property type="entry name" value="Restrct_endonuc_typeI_TRD_sf"/>
</dbReference>
<evidence type="ECO:0000313" key="5">
    <source>
        <dbReference type="EMBL" id="MBB5336261.1"/>
    </source>
</evidence>
<dbReference type="Gene3D" id="3.90.220.20">
    <property type="entry name" value="DNA methylase specificity domains"/>
    <property type="match status" value="2"/>
</dbReference>
<evidence type="ECO:0000259" key="4">
    <source>
        <dbReference type="Pfam" id="PF01420"/>
    </source>
</evidence>
<accession>A0A840UEW2</accession>
<evidence type="ECO:0000256" key="3">
    <source>
        <dbReference type="ARBA" id="ARBA00023125"/>
    </source>
</evidence>
<evidence type="ECO:0000313" key="6">
    <source>
        <dbReference type="Proteomes" id="UP000559117"/>
    </source>
</evidence>
<dbReference type="AlphaFoldDB" id="A0A840UEW2"/>
<gene>
    <name evidence="5" type="ORF">HNR32_001409</name>
</gene>
<evidence type="ECO:0000256" key="1">
    <source>
        <dbReference type="ARBA" id="ARBA00010923"/>
    </source>
</evidence>
<sequence>MNNIKLGEVASYINGYAFKPTDWGRNGLPIIRIQDLTGSSYQLNYYDGNYPKKIEINNGDVLISWSASLGVYIWKKGKALLNQHIFKVVFDKKEIDKNYFVYAVQFNLLTMMSYMHGATMKHITKKNFDNIEIPYPTIDQQKKMAQILSKTEIILLNKKSQLKKLDILIKARFVEMFEKEKYKVVTVKDVCAFITKGTTPKSDEIYEKYSKGFVPYLKVYNLSFDGKMLFNKKSQFIESKIHNGILSRSKVYPNDVLMNIVGPPLGKFSLVPKTYDEWNINQAIAIFRATDKIIPEFLLYALMQPKILKSFIDSAVGIRQQNLNLEQCRNLEIPLPPIEIQNQFASFVRQVDKLKTEVQESLDEVQLLFDSLMQKYFG</sequence>
<protein>
    <submittedName>
        <fullName evidence="5">Type I restriction enzyme S subunit</fullName>
        <ecNumber evidence="5">3.1.21.3</ecNumber>
    </submittedName>
</protein>